<keyword evidence="2" id="KW-1003">Cell membrane</keyword>
<dbReference type="AlphaFoldDB" id="A0A368KRY0"/>
<evidence type="ECO:0000256" key="7">
    <source>
        <dbReference type="SAM" id="Phobius"/>
    </source>
</evidence>
<protein>
    <submittedName>
        <fullName evidence="11">Methyl-accepting chemotaxis protein</fullName>
    </submittedName>
</protein>
<dbReference type="SMART" id="SM00283">
    <property type="entry name" value="MA"/>
    <property type="match status" value="1"/>
</dbReference>
<dbReference type="Pfam" id="PF00672">
    <property type="entry name" value="HAMP"/>
    <property type="match status" value="1"/>
</dbReference>
<evidence type="ECO:0000259" key="10">
    <source>
        <dbReference type="PROSITE" id="PS50885"/>
    </source>
</evidence>
<dbReference type="Gene3D" id="6.10.340.10">
    <property type="match status" value="1"/>
</dbReference>
<dbReference type="PROSITE" id="PS50885">
    <property type="entry name" value="HAMP"/>
    <property type="match status" value="1"/>
</dbReference>
<dbReference type="EMBL" id="QPEX01000030">
    <property type="protein sequence ID" value="RCS46378.1"/>
    <property type="molecule type" value="Genomic_DNA"/>
</dbReference>
<dbReference type="Proteomes" id="UP000253562">
    <property type="component" value="Unassembled WGS sequence"/>
</dbReference>
<dbReference type="GO" id="GO:0005886">
    <property type="term" value="C:plasma membrane"/>
    <property type="evidence" value="ECO:0007669"/>
    <property type="project" value="UniProtKB-SubCell"/>
</dbReference>
<sequence>MANRMCNLRHVWGRRTRMLTTKGKISGLVAIGCLSLVLLISIGWYTLSEQVASLNEIVDDNFLVLIDEQITPLLQDEILPFLNDDLVRTQQMQGSILLMLDADRDAYQVLVAEMEARSLALTGTSTPERYEQLVASHEENLSQVDRRVNESKTGIFSDEAMGHLNDSLNRFESWKAITRNIVALAAPGKDVDPEQLNSLSQEALVEFESFRAPLDEAKERLELDIVSALAEINRKKELINESEQKASASRESVVATANEVRGNARRSVSSFLIIGAIAISLTVILGTIISRSIIAPLNQTIRMLDGIAASGGDLTQRLTMNRRDEFGRLAKSFNHFVEKIQGVVSRIAQDSEILVQSSTELDDTSHSLTKGAEEASLRSSSVAAAAEEMTVSISNIQQTTHDMNNSFDLVSHAVDEMSRSISEIANNTEQSSTIASAASTTVSASHEKMELLSQAAAEIGRVTEVIQDIAEQTNLLALNATIEASRAGEAGRGFAVVATEVKALARQTAEATDDIRSRIAGIQSSASTAVETISDVDNVVKQVQQISVTIAAAVEEQRTVAHSISEQLQNVSHGVKSVSHSLDQSSEASAEVSRSIAQVDDVASRTLSDAGRTGTIGNRMTSLAAQLNETLSEFSY</sequence>
<dbReference type="PANTHER" id="PTHR32089">
    <property type="entry name" value="METHYL-ACCEPTING CHEMOTAXIS PROTEIN MCPB"/>
    <property type="match status" value="1"/>
</dbReference>
<evidence type="ECO:0000256" key="1">
    <source>
        <dbReference type="ARBA" id="ARBA00004429"/>
    </source>
</evidence>
<gene>
    <name evidence="11" type="ORF">DTL42_15535</name>
</gene>
<evidence type="ECO:0000256" key="3">
    <source>
        <dbReference type="ARBA" id="ARBA00023224"/>
    </source>
</evidence>
<comment type="subcellular location">
    <subcellularLocation>
        <location evidence="1">Cell inner membrane</location>
        <topology evidence="1">Multi-pass membrane protein</topology>
    </subcellularLocation>
</comment>
<dbReference type="Pfam" id="PF00015">
    <property type="entry name" value="MCPsignal"/>
    <property type="match status" value="1"/>
</dbReference>
<dbReference type="PANTHER" id="PTHR32089:SF112">
    <property type="entry name" value="LYSOZYME-LIKE PROTEIN-RELATED"/>
    <property type="match status" value="1"/>
</dbReference>
<feature type="coiled-coil region" evidence="6">
    <location>
        <begin position="218"/>
        <end position="245"/>
    </location>
</feature>
<evidence type="ECO:0000256" key="6">
    <source>
        <dbReference type="SAM" id="Coils"/>
    </source>
</evidence>
<feature type="domain" description="Methyl-accepting transducer" evidence="8">
    <location>
        <begin position="378"/>
        <end position="600"/>
    </location>
</feature>
<dbReference type="SUPFAM" id="SSF58104">
    <property type="entry name" value="Methyl-accepting chemotaxis protein (MCP) signaling domain"/>
    <property type="match status" value="1"/>
</dbReference>
<keyword evidence="7" id="KW-0472">Membrane</keyword>
<dbReference type="InterPro" id="IPR000727">
    <property type="entry name" value="T_SNARE_dom"/>
</dbReference>
<evidence type="ECO:0000259" key="9">
    <source>
        <dbReference type="PROSITE" id="PS50192"/>
    </source>
</evidence>
<dbReference type="CDD" id="cd06225">
    <property type="entry name" value="HAMP"/>
    <property type="match status" value="1"/>
</dbReference>
<dbReference type="InterPro" id="IPR003660">
    <property type="entry name" value="HAMP_dom"/>
</dbReference>
<dbReference type="SMART" id="SM00304">
    <property type="entry name" value="HAMP"/>
    <property type="match status" value="2"/>
</dbReference>
<name>A0A368KRY0_9BACT</name>
<dbReference type="InterPro" id="IPR004089">
    <property type="entry name" value="MCPsignal_dom"/>
</dbReference>
<keyword evidence="7" id="KW-0812">Transmembrane</keyword>
<feature type="domain" description="HAMP" evidence="10">
    <location>
        <begin position="291"/>
        <end position="345"/>
    </location>
</feature>
<comment type="caution">
    <text evidence="11">The sequence shown here is derived from an EMBL/GenBank/DDBJ whole genome shotgun (WGS) entry which is preliminary data.</text>
</comment>
<feature type="transmembrane region" description="Helical" evidence="7">
    <location>
        <begin position="271"/>
        <end position="294"/>
    </location>
</feature>
<evidence type="ECO:0000313" key="11">
    <source>
        <dbReference type="EMBL" id="RCS46378.1"/>
    </source>
</evidence>
<reference evidence="11 12" key="1">
    <citation type="submission" date="2018-07" db="EMBL/GenBank/DDBJ databases">
        <title>Comparative genomes isolates from brazilian mangrove.</title>
        <authorList>
            <person name="De Araujo J.E."/>
            <person name="Taketani R.G."/>
            <person name="Silva M.C.P."/>
            <person name="Lourenco M.V."/>
            <person name="Oliveira V.M."/>
            <person name="Andreote F.D."/>
        </authorList>
    </citation>
    <scope>NUCLEOTIDE SEQUENCE [LARGE SCALE GENOMIC DNA]</scope>
    <source>
        <strain evidence="11 12">HEX PRIS-MGV</strain>
    </source>
</reference>
<keyword evidence="6" id="KW-0175">Coiled coil</keyword>
<dbReference type="Gene3D" id="1.10.287.950">
    <property type="entry name" value="Methyl-accepting chemotaxis protein"/>
    <property type="match status" value="1"/>
</dbReference>
<evidence type="ECO:0000256" key="2">
    <source>
        <dbReference type="ARBA" id="ARBA00022519"/>
    </source>
</evidence>
<proteinExistence type="inferred from homology"/>
<evidence type="ECO:0000313" key="12">
    <source>
        <dbReference type="Proteomes" id="UP000253562"/>
    </source>
</evidence>
<feature type="transmembrane region" description="Helical" evidence="7">
    <location>
        <begin position="25"/>
        <end position="47"/>
    </location>
</feature>
<dbReference type="PROSITE" id="PS50111">
    <property type="entry name" value="CHEMOTAXIS_TRANSDUC_2"/>
    <property type="match status" value="1"/>
</dbReference>
<keyword evidence="7" id="KW-1133">Transmembrane helix</keyword>
<comment type="similarity">
    <text evidence="4">Belongs to the methyl-accepting chemotaxis (MCP) protein family.</text>
</comment>
<dbReference type="GO" id="GO:0007165">
    <property type="term" value="P:signal transduction"/>
    <property type="evidence" value="ECO:0007669"/>
    <property type="project" value="UniProtKB-KW"/>
</dbReference>
<organism evidence="11 12">
    <name type="scientific">Bremerella cremea</name>
    <dbReference type="NCBI Taxonomy" id="1031537"/>
    <lineage>
        <taxon>Bacteria</taxon>
        <taxon>Pseudomonadati</taxon>
        <taxon>Planctomycetota</taxon>
        <taxon>Planctomycetia</taxon>
        <taxon>Pirellulales</taxon>
        <taxon>Pirellulaceae</taxon>
        <taxon>Bremerella</taxon>
    </lineage>
</organism>
<evidence type="ECO:0000256" key="5">
    <source>
        <dbReference type="PROSITE-ProRule" id="PRU00284"/>
    </source>
</evidence>
<feature type="domain" description="T-SNARE coiled-coil homology" evidence="9">
    <location>
        <begin position="523"/>
        <end position="585"/>
    </location>
</feature>
<keyword evidence="3 5" id="KW-0807">Transducer</keyword>
<accession>A0A368KRY0</accession>
<dbReference type="PROSITE" id="PS50192">
    <property type="entry name" value="T_SNARE"/>
    <property type="match status" value="1"/>
</dbReference>
<keyword evidence="2" id="KW-0997">Cell inner membrane</keyword>
<evidence type="ECO:0000259" key="8">
    <source>
        <dbReference type="PROSITE" id="PS50111"/>
    </source>
</evidence>
<evidence type="ECO:0000256" key="4">
    <source>
        <dbReference type="ARBA" id="ARBA00029447"/>
    </source>
</evidence>